<dbReference type="Proteomes" id="UP000433532">
    <property type="component" value="Unassembled WGS sequence"/>
</dbReference>
<reference evidence="2" key="6">
    <citation type="submission" date="2020-01" db="EMBL/GenBank/DDBJ databases">
        <title>Bacteria Cultured from War Wounds Associated with the Conflict in Eastern Ukraine.</title>
        <authorList>
            <person name="Snesrud E."/>
            <person name="Galac M.R."/>
            <person name="Mc Gann P."/>
            <person name="Valentine K."/>
            <person name="Viacheslav K."/>
        </authorList>
    </citation>
    <scope>NUCLEOTIDE SEQUENCE</scope>
    <source>
        <strain evidence="2">VNMU148</strain>
    </source>
</reference>
<dbReference type="RefSeq" id="WP_003099820.1">
    <property type="nucleotide sequence ID" value="NC_019202.1"/>
</dbReference>
<protein>
    <submittedName>
        <fullName evidence="4">Uncharacterized protein</fullName>
    </submittedName>
</protein>
<reference evidence="4 7" key="3">
    <citation type="submission" date="2018-07" db="EMBL/GenBank/DDBJ databases">
        <title>Mechanisms of high-level aminoglycoside resistance among Gram-negative pathogens in Brazil.</title>
        <authorList>
            <person name="Ballaben A.S."/>
            <person name="Darini A.L.C."/>
            <person name="Doi Y."/>
        </authorList>
    </citation>
    <scope>NUCLEOTIDE SEQUENCE [LARGE SCALE GENOMIC DNA]</scope>
    <source>
        <strain evidence="4 7">B2-305</strain>
    </source>
</reference>
<organism evidence="4 7">
    <name type="scientific">Pseudomonas aeruginosa</name>
    <dbReference type="NCBI Taxonomy" id="287"/>
    <lineage>
        <taxon>Bacteria</taxon>
        <taxon>Pseudomonadati</taxon>
        <taxon>Pseudomonadota</taxon>
        <taxon>Gammaproteobacteria</taxon>
        <taxon>Pseudomonadales</taxon>
        <taxon>Pseudomonadaceae</taxon>
        <taxon>Pseudomonas</taxon>
    </lineage>
</organism>
<reference evidence="1 9" key="5">
    <citation type="submission" date="2019-11" db="EMBL/GenBank/DDBJ databases">
        <title>Genomes of ocular Pseudomonas aeruginosa isolates.</title>
        <authorList>
            <person name="Khan M."/>
            <person name="Rice S.A."/>
            <person name="Willcox M.D.P."/>
            <person name="Stapleton F."/>
        </authorList>
    </citation>
    <scope>NUCLEOTIDE SEQUENCE [LARGE SCALE GENOMIC DNA]</scope>
    <source>
        <strain evidence="1 9">PA221</strain>
    </source>
</reference>
<dbReference type="Proteomes" id="UP000253594">
    <property type="component" value="Unassembled WGS sequence"/>
</dbReference>
<dbReference type="AlphaFoldDB" id="A0A080VNB7"/>
<evidence type="ECO:0000313" key="7">
    <source>
        <dbReference type="Proteomes" id="UP000253594"/>
    </source>
</evidence>
<evidence type="ECO:0000313" key="5">
    <source>
        <dbReference type="EMBL" id="RTS39802.1"/>
    </source>
</evidence>
<dbReference type="EMBL" id="RXTL01000050">
    <property type="protein sequence ID" value="RTS39802.1"/>
    <property type="molecule type" value="Genomic_DNA"/>
</dbReference>
<evidence type="ECO:0000313" key="6">
    <source>
        <dbReference type="Proteomes" id="UP000194857"/>
    </source>
</evidence>
<evidence type="ECO:0000313" key="9">
    <source>
        <dbReference type="Proteomes" id="UP000433532"/>
    </source>
</evidence>
<evidence type="ECO:0000313" key="2">
    <source>
        <dbReference type="EMBL" id="MZZ13429.1"/>
    </source>
</evidence>
<dbReference type="EMBL" id="WOAD01000114">
    <property type="protein sequence ID" value="MUI39814.1"/>
    <property type="molecule type" value="Genomic_DNA"/>
</dbReference>
<gene>
    <name evidence="3" type="ORF">CAZ10_38410</name>
    <name evidence="4" type="ORF">DT376_07230</name>
    <name evidence="5" type="ORF">DY940_31220</name>
    <name evidence="1" type="ORF">GNQ48_33285</name>
    <name evidence="2" type="ORF">GUL26_14320</name>
</gene>
<name>A0A080VNB7_PSEAI</name>
<proteinExistence type="predicted"/>
<evidence type="ECO:0000313" key="4">
    <source>
        <dbReference type="EMBL" id="RCI75512.1"/>
    </source>
</evidence>
<dbReference type="Proteomes" id="UP000644192">
    <property type="component" value="Unassembled WGS sequence"/>
</dbReference>
<dbReference type="EMBL" id="WXZT01000010">
    <property type="protein sequence ID" value="MZZ13429.1"/>
    <property type="molecule type" value="Genomic_DNA"/>
</dbReference>
<sequence>MTTHLITLVIKQPSDAQARQLMYQELLGLISRYGGEVTSTALEDESTLCELLEQMLPDHEVEQARKQVLELHAKRRRPGRLHSPASLKV</sequence>
<evidence type="ECO:0000313" key="3">
    <source>
        <dbReference type="EMBL" id="OTI52161.1"/>
    </source>
</evidence>
<dbReference type="Proteomes" id="UP000194857">
    <property type="component" value="Unassembled WGS sequence"/>
</dbReference>
<comment type="caution">
    <text evidence="4">The sequence shown here is derived from an EMBL/GenBank/DDBJ whole genome shotgun (WGS) entry which is preliminary data.</text>
</comment>
<evidence type="ECO:0000313" key="8">
    <source>
        <dbReference type="Proteomes" id="UP000276985"/>
    </source>
</evidence>
<reference evidence="5 8" key="4">
    <citation type="submission" date="2018-12" db="EMBL/GenBank/DDBJ databases">
        <title>Pseudomonas aeruginosa Diversity Panel.</title>
        <authorList>
            <person name="Snesrud E."/>
            <person name="Mcgann P."/>
        </authorList>
    </citation>
    <scope>NUCLEOTIDE SEQUENCE [LARGE SCALE GENOMIC DNA]</scope>
    <source>
        <strain evidence="5 8">MRSN6241</strain>
    </source>
</reference>
<evidence type="ECO:0000313" key="1">
    <source>
        <dbReference type="EMBL" id="MUI39814.1"/>
    </source>
</evidence>
<dbReference type="EMBL" id="QORE01000160">
    <property type="protein sequence ID" value="RCI75512.1"/>
    <property type="molecule type" value="Genomic_DNA"/>
</dbReference>
<reference evidence="3" key="1">
    <citation type="submission" date="2017-05" db="EMBL/GenBank/DDBJ databases">
        <authorList>
            <person name="Song R."/>
            <person name="Chenine A.L."/>
            <person name="Ruprecht R.M."/>
        </authorList>
    </citation>
    <scope>NUCLEOTIDE SEQUENCE [LARGE SCALE GENOMIC DNA]</scope>
    <source>
        <strain evidence="3">S567_C10_BS</strain>
    </source>
</reference>
<accession>A0A080VNB7</accession>
<dbReference type="EMBL" id="NFFZ01000083">
    <property type="protein sequence ID" value="OTI52161.1"/>
    <property type="molecule type" value="Genomic_DNA"/>
</dbReference>
<dbReference type="Proteomes" id="UP000276985">
    <property type="component" value="Unassembled WGS sequence"/>
</dbReference>
<reference evidence="6" key="2">
    <citation type="submission" date="2017-05" db="EMBL/GenBank/DDBJ databases">
        <authorList>
            <person name="Giani T."/>
            <person name="Arena F."/>
            <person name="Pollini S."/>
            <person name="Di Pilato V."/>
            <person name="D'Andrea M.M."/>
            <person name="Henrici De Angelis L."/>
            <person name="Bassetti M."/>
            <person name="Rossolini G.M."/>
        </authorList>
    </citation>
    <scope>NUCLEOTIDE SEQUENCE [LARGE SCALE GENOMIC DNA]</scope>
    <source>
        <strain evidence="6">S567_C10_BS</strain>
    </source>
</reference>